<evidence type="ECO:0000256" key="2">
    <source>
        <dbReference type="ARBA" id="ARBA00011915"/>
    </source>
</evidence>
<keyword evidence="6" id="KW-1185">Reference proteome</keyword>
<dbReference type="PANTHER" id="PTHR43176:SF3">
    <property type="entry name" value="3-HYDROXYISOBUTYRYL-COA HYDROLASE, MITOCHONDRIAL"/>
    <property type="match status" value="1"/>
</dbReference>
<comment type="catalytic activity">
    <reaction evidence="1">
        <text>3-hydroxy-2-methylpropanoyl-CoA + H2O = 3-hydroxy-2-methylpropanoate + CoA + H(+)</text>
        <dbReference type="Rhea" id="RHEA:20888"/>
        <dbReference type="ChEBI" id="CHEBI:11805"/>
        <dbReference type="ChEBI" id="CHEBI:15377"/>
        <dbReference type="ChEBI" id="CHEBI:15378"/>
        <dbReference type="ChEBI" id="CHEBI:57287"/>
        <dbReference type="ChEBI" id="CHEBI:57340"/>
        <dbReference type="EC" id="3.1.2.4"/>
    </reaction>
</comment>
<gene>
    <name evidence="5" type="ORF">DXV75_08060</name>
</gene>
<name>A0A3D8M8B7_9ALTE</name>
<comment type="caution">
    <text evidence="5">The sequence shown here is derived from an EMBL/GenBank/DDBJ whole genome shotgun (WGS) entry which is preliminary data.</text>
</comment>
<feature type="domain" description="Enoyl-CoA hydratase/isomerase" evidence="4">
    <location>
        <begin position="22"/>
        <end position="361"/>
    </location>
</feature>
<proteinExistence type="predicted"/>
<sequence length="379" mass="41664">MTKAEESPLLVQELPTVSGHVIGHLTLNKPGALNALDLTMAQLMLDALQRWRSRDDVLFVYIDGTGDRAFCAGGDVVSMHKAMEREQGTIPKFLCDFFTTEYSLDHTIHCYPKPVIVWGNGVVMGGGMGLLVGASHRVVTQSSRLAMPEITIGLYPDVGGSYFLPRLPGKSGLFLGLTGASLHASDALYLGLANYLCDDGDKTELLAAMASYPWHQIRDVHLQISQLLEDHCLSLADVPESNMKHYQHTINELCGEGDLQSIVGAICNMPDSQDGWLQRAKQTLLAGSPLTAHLVYQQCIRGAHMGLADCFRMELIMSCRCGEYGEFQEGVRALLIDKDRQPRWHYADVSSVPDDVINVFFRSPWPEHSHPLAKLGAGS</sequence>
<dbReference type="OrthoDB" id="9790967at2"/>
<dbReference type="EMBL" id="QRHA01000005">
    <property type="protein sequence ID" value="RDV26029.1"/>
    <property type="molecule type" value="Genomic_DNA"/>
</dbReference>
<dbReference type="InterPro" id="IPR029045">
    <property type="entry name" value="ClpP/crotonase-like_dom_sf"/>
</dbReference>
<dbReference type="GO" id="GO:0006574">
    <property type="term" value="P:L-valine catabolic process"/>
    <property type="evidence" value="ECO:0007669"/>
    <property type="project" value="TreeGrafter"/>
</dbReference>
<dbReference type="AlphaFoldDB" id="A0A3D8M8B7"/>
<dbReference type="EC" id="3.1.2.4" evidence="2"/>
<dbReference type="Gene3D" id="3.90.226.10">
    <property type="entry name" value="2-enoyl-CoA Hydratase, Chain A, domain 1"/>
    <property type="match status" value="1"/>
</dbReference>
<accession>A0A3D8M8B7</accession>
<organism evidence="5 6">
    <name type="scientific">Alteromonas aestuariivivens</name>
    <dbReference type="NCBI Taxonomy" id="1938339"/>
    <lineage>
        <taxon>Bacteria</taxon>
        <taxon>Pseudomonadati</taxon>
        <taxon>Pseudomonadota</taxon>
        <taxon>Gammaproteobacteria</taxon>
        <taxon>Alteromonadales</taxon>
        <taxon>Alteromonadaceae</taxon>
        <taxon>Alteromonas/Salinimonas group</taxon>
        <taxon>Alteromonas</taxon>
    </lineage>
</organism>
<evidence type="ECO:0000256" key="3">
    <source>
        <dbReference type="ARBA" id="ARBA00022801"/>
    </source>
</evidence>
<evidence type="ECO:0000313" key="5">
    <source>
        <dbReference type="EMBL" id="RDV26029.1"/>
    </source>
</evidence>
<dbReference type="GO" id="GO:0003860">
    <property type="term" value="F:3-hydroxyisobutyryl-CoA hydrolase activity"/>
    <property type="evidence" value="ECO:0007669"/>
    <property type="project" value="UniProtKB-EC"/>
</dbReference>
<dbReference type="RefSeq" id="WP_115592899.1">
    <property type="nucleotide sequence ID" value="NZ_QRHA01000005.1"/>
</dbReference>
<dbReference type="NCBIfam" id="NF004127">
    <property type="entry name" value="PRK05617.1"/>
    <property type="match status" value="1"/>
</dbReference>
<dbReference type="GO" id="GO:0016853">
    <property type="term" value="F:isomerase activity"/>
    <property type="evidence" value="ECO:0007669"/>
    <property type="project" value="UniProtKB-KW"/>
</dbReference>
<dbReference type="InterPro" id="IPR032259">
    <property type="entry name" value="HIBYL-CoA-H"/>
</dbReference>
<dbReference type="GO" id="GO:0005829">
    <property type="term" value="C:cytosol"/>
    <property type="evidence" value="ECO:0007669"/>
    <property type="project" value="TreeGrafter"/>
</dbReference>
<evidence type="ECO:0000313" key="6">
    <source>
        <dbReference type="Proteomes" id="UP000256561"/>
    </source>
</evidence>
<keyword evidence="3" id="KW-0378">Hydrolase</keyword>
<evidence type="ECO:0000256" key="1">
    <source>
        <dbReference type="ARBA" id="ARBA00001709"/>
    </source>
</evidence>
<dbReference type="SUPFAM" id="SSF52096">
    <property type="entry name" value="ClpP/crotonase"/>
    <property type="match status" value="1"/>
</dbReference>
<reference evidence="6" key="1">
    <citation type="submission" date="2018-08" db="EMBL/GenBank/DDBJ databases">
        <authorList>
            <person name="Zhang J."/>
            <person name="Du Z.-J."/>
        </authorList>
    </citation>
    <scope>NUCLEOTIDE SEQUENCE [LARGE SCALE GENOMIC DNA]</scope>
    <source>
        <strain evidence="6">KCTC 52655</strain>
    </source>
</reference>
<dbReference type="InterPro" id="IPR045004">
    <property type="entry name" value="ECH_dom"/>
</dbReference>
<evidence type="ECO:0000259" key="4">
    <source>
        <dbReference type="Pfam" id="PF16113"/>
    </source>
</evidence>
<protein>
    <recommendedName>
        <fullName evidence="2">3-hydroxyisobutyryl-CoA hydrolase</fullName>
        <ecNumber evidence="2">3.1.2.4</ecNumber>
    </recommendedName>
</protein>
<dbReference type="CDD" id="cd06558">
    <property type="entry name" value="crotonase-like"/>
    <property type="match status" value="1"/>
</dbReference>
<dbReference type="Proteomes" id="UP000256561">
    <property type="component" value="Unassembled WGS sequence"/>
</dbReference>
<dbReference type="Pfam" id="PF16113">
    <property type="entry name" value="ECH_2"/>
    <property type="match status" value="1"/>
</dbReference>
<keyword evidence="5" id="KW-0413">Isomerase</keyword>
<dbReference type="PANTHER" id="PTHR43176">
    <property type="entry name" value="3-HYDROXYISOBUTYRYL-COA HYDROLASE-RELATED"/>
    <property type="match status" value="1"/>
</dbReference>